<dbReference type="Gene3D" id="2.40.128.310">
    <property type="entry name" value="Protein HRI1, C-terminal domain"/>
    <property type="match status" value="1"/>
</dbReference>
<sequence>MAPSISIREHIRWLPDPASEPTTTLVLTSAENRFVDIRILKPTHSPSTESKREDVLPLSHLDWAFAGTSTSVPQRGEDGKAFAHSTWKHWVSSKTRDVDGVSDEGDMFPLPEGRVLEKGRMSNPATGVVTEYEELWFDPPFRVVEDGKGDGEGERGNCCVVLQLQDDEHEARGVVVRVGQYVQGVLRVGEGFSLERWEWKGKGKDEGWQRLVRMGDLWLPCGPAMDDGRLKEEGEVKYGEYLWKVVELSYF</sequence>
<dbReference type="CDD" id="cd11693">
    <property type="entry name" value="HRI1_C_like"/>
    <property type="match status" value="1"/>
</dbReference>
<organism evidence="7 8">
    <name type="scientific">Friedmanniomyces simplex</name>
    <dbReference type="NCBI Taxonomy" id="329884"/>
    <lineage>
        <taxon>Eukaryota</taxon>
        <taxon>Fungi</taxon>
        <taxon>Dikarya</taxon>
        <taxon>Ascomycota</taxon>
        <taxon>Pezizomycotina</taxon>
        <taxon>Dothideomycetes</taxon>
        <taxon>Dothideomycetidae</taxon>
        <taxon>Mycosphaerellales</taxon>
        <taxon>Teratosphaeriaceae</taxon>
        <taxon>Friedmanniomyces</taxon>
    </lineage>
</organism>
<dbReference type="InterPro" id="IPR043047">
    <property type="entry name" value="Hri1_N_sf"/>
</dbReference>
<dbReference type="AlphaFoldDB" id="A0A4U0XXC0"/>
<gene>
    <name evidence="7" type="ORF">B0A55_02018</name>
</gene>
<dbReference type="GO" id="GO:0005737">
    <property type="term" value="C:cytoplasm"/>
    <property type="evidence" value="ECO:0007669"/>
    <property type="project" value="UniProtKB-SubCell"/>
</dbReference>
<dbReference type="GO" id="GO:0005634">
    <property type="term" value="C:nucleus"/>
    <property type="evidence" value="ECO:0007669"/>
    <property type="project" value="UniProtKB-SubCell"/>
</dbReference>
<evidence type="ECO:0000313" key="8">
    <source>
        <dbReference type="Proteomes" id="UP000309340"/>
    </source>
</evidence>
<keyword evidence="5" id="KW-0963">Cytoplasm</keyword>
<dbReference type="Pfam" id="PF16815">
    <property type="entry name" value="HRI1"/>
    <property type="match status" value="1"/>
</dbReference>
<dbReference type="InterPro" id="IPR038744">
    <property type="entry name" value="Hri1_N"/>
</dbReference>
<evidence type="ECO:0000256" key="1">
    <source>
        <dbReference type="ARBA" id="ARBA00004123"/>
    </source>
</evidence>
<evidence type="ECO:0000256" key="3">
    <source>
        <dbReference type="ARBA" id="ARBA00005229"/>
    </source>
</evidence>
<evidence type="ECO:0000256" key="2">
    <source>
        <dbReference type="ARBA" id="ARBA00004496"/>
    </source>
</evidence>
<dbReference type="CDD" id="cd11692">
    <property type="entry name" value="HRI1_N_like"/>
    <property type="match status" value="1"/>
</dbReference>
<proteinExistence type="inferred from homology"/>
<protein>
    <recommendedName>
        <fullName evidence="4">Protein HRI1</fullName>
    </recommendedName>
</protein>
<keyword evidence="8" id="KW-1185">Reference proteome</keyword>
<reference evidence="7 8" key="1">
    <citation type="submission" date="2017-03" db="EMBL/GenBank/DDBJ databases">
        <title>Genomes of endolithic fungi from Antarctica.</title>
        <authorList>
            <person name="Coleine C."/>
            <person name="Masonjones S."/>
            <person name="Stajich J.E."/>
        </authorList>
    </citation>
    <scope>NUCLEOTIDE SEQUENCE [LARGE SCALE GENOMIC DNA]</scope>
    <source>
        <strain evidence="7 8">CCFEE 5184</strain>
    </source>
</reference>
<evidence type="ECO:0000256" key="4">
    <source>
        <dbReference type="ARBA" id="ARBA00017063"/>
    </source>
</evidence>
<accession>A0A4U0XXC0</accession>
<comment type="caution">
    <text evidence="7">The sequence shown here is derived from an EMBL/GenBank/DDBJ whole genome shotgun (WGS) entry which is preliminary data.</text>
</comment>
<name>A0A4U0XXC0_9PEZI</name>
<dbReference type="STRING" id="329884.A0A4U0XXC0"/>
<dbReference type="InterPro" id="IPR031818">
    <property type="entry name" value="Hri1"/>
</dbReference>
<evidence type="ECO:0000313" key="7">
    <source>
        <dbReference type="EMBL" id="TKA80558.1"/>
    </source>
</evidence>
<comment type="subcellular location">
    <subcellularLocation>
        <location evidence="2">Cytoplasm</location>
    </subcellularLocation>
    <subcellularLocation>
        <location evidence="1">Nucleus</location>
    </subcellularLocation>
</comment>
<keyword evidence="6" id="KW-0539">Nucleus</keyword>
<dbReference type="Gene3D" id="2.40.128.320">
    <property type="entry name" value="Protein HRI1, N-terminal domain"/>
    <property type="match status" value="1"/>
</dbReference>
<evidence type="ECO:0000256" key="5">
    <source>
        <dbReference type="ARBA" id="ARBA00022490"/>
    </source>
</evidence>
<comment type="similarity">
    <text evidence="3">Belongs to the HRI1 family.</text>
</comment>
<dbReference type="OrthoDB" id="4045395at2759"/>
<evidence type="ECO:0000256" key="6">
    <source>
        <dbReference type="ARBA" id="ARBA00023242"/>
    </source>
</evidence>
<dbReference type="EMBL" id="NAJQ01000068">
    <property type="protein sequence ID" value="TKA80558.1"/>
    <property type="molecule type" value="Genomic_DNA"/>
</dbReference>
<dbReference type="Proteomes" id="UP000309340">
    <property type="component" value="Unassembled WGS sequence"/>
</dbReference>